<dbReference type="InParanoid" id="B9TM21"/>
<dbReference type="Gene3D" id="3.40.50.1820">
    <property type="entry name" value="alpha/beta hydrolase"/>
    <property type="match status" value="1"/>
</dbReference>
<evidence type="ECO:0000256" key="3">
    <source>
        <dbReference type="SAM" id="MobiDB-lite"/>
    </source>
</evidence>
<keyword evidence="2 5" id="KW-0378">Hydrolase</keyword>
<feature type="compositionally biased region" description="Basic and acidic residues" evidence="3">
    <location>
        <begin position="112"/>
        <end position="123"/>
    </location>
</feature>
<sequence length="314" mass="33978">MQRRLRIAHVGDLESQQRADRGADRDGGAAHHHRRPRRTHQPGLGQGQHGQHAQRGQEGLAGEGGPLQDPVEQAVGLRHPGERARPRHRQAEVEGRGDHAQVEELQGGLARGADRRLRGERGGRGLIGHGRHSVRLPTGSPPPMRRSRPGRDESGPRGTEGPGARRPAHRPPVAGTPPRGRSGAAYSPAMKIHLGGGARLFVDVEGPGLVPDGATMREKPTLICMHGGPGFDHSAYKPAFSRLADLAQIVYYDHRGHGRSDPRPSSEWTLDMWADDIVRLCDALGIEKPIVLGQSFGGFVAQRYIARHPGHASK</sequence>
<feature type="non-terminal residue" evidence="5">
    <location>
        <position position="314"/>
    </location>
</feature>
<evidence type="ECO:0000313" key="5">
    <source>
        <dbReference type="EMBL" id="EEF23093.1"/>
    </source>
</evidence>
<feature type="domain" description="AB hydrolase-1" evidence="4">
    <location>
        <begin position="220"/>
        <end position="311"/>
    </location>
</feature>
<accession>B9TM21</accession>
<dbReference type="AlphaFoldDB" id="B9TM21"/>
<evidence type="ECO:0000256" key="1">
    <source>
        <dbReference type="ARBA" id="ARBA00010088"/>
    </source>
</evidence>
<dbReference type="Pfam" id="PF00561">
    <property type="entry name" value="Abhydrolase_1"/>
    <property type="match status" value="1"/>
</dbReference>
<evidence type="ECO:0000256" key="2">
    <source>
        <dbReference type="ARBA" id="ARBA00022801"/>
    </source>
</evidence>
<feature type="compositionally biased region" description="Basic residues" evidence="3">
    <location>
        <begin position="30"/>
        <end position="40"/>
    </location>
</feature>
<dbReference type="PANTHER" id="PTHR43798:SF33">
    <property type="entry name" value="HYDROLASE, PUTATIVE (AFU_ORTHOLOGUE AFUA_2G14860)-RELATED"/>
    <property type="match status" value="1"/>
</dbReference>
<dbReference type="InterPro" id="IPR050266">
    <property type="entry name" value="AB_hydrolase_sf"/>
</dbReference>
<dbReference type="SUPFAM" id="SSF53474">
    <property type="entry name" value="alpha/beta-Hydrolases"/>
    <property type="match status" value="1"/>
</dbReference>
<evidence type="ECO:0000313" key="6">
    <source>
        <dbReference type="Proteomes" id="UP000008311"/>
    </source>
</evidence>
<feature type="compositionally biased region" description="Basic and acidic residues" evidence="3">
    <location>
        <begin position="9"/>
        <end position="29"/>
    </location>
</feature>
<proteinExistence type="inferred from homology"/>
<organism evidence="5 6">
    <name type="scientific">Ricinus communis</name>
    <name type="common">Castor bean</name>
    <dbReference type="NCBI Taxonomy" id="3988"/>
    <lineage>
        <taxon>Eukaryota</taxon>
        <taxon>Viridiplantae</taxon>
        <taxon>Streptophyta</taxon>
        <taxon>Embryophyta</taxon>
        <taxon>Tracheophyta</taxon>
        <taxon>Spermatophyta</taxon>
        <taxon>Magnoliopsida</taxon>
        <taxon>eudicotyledons</taxon>
        <taxon>Gunneridae</taxon>
        <taxon>Pentapetalae</taxon>
        <taxon>rosids</taxon>
        <taxon>fabids</taxon>
        <taxon>Malpighiales</taxon>
        <taxon>Euphorbiaceae</taxon>
        <taxon>Acalyphoideae</taxon>
        <taxon>Acalypheae</taxon>
        <taxon>Ricinus</taxon>
    </lineage>
</organism>
<reference evidence="6" key="1">
    <citation type="journal article" date="2010" name="Nat. Biotechnol.">
        <title>Draft genome sequence of the oilseed species Ricinus communis.</title>
        <authorList>
            <person name="Chan A.P."/>
            <person name="Crabtree J."/>
            <person name="Zhao Q."/>
            <person name="Lorenzi H."/>
            <person name="Orvis J."/>
            <person name="Puiu D."/>
            <person name="Melake-Berhan A."/>
            <person name="Jones K.M."/>
            <person name="Redman J."/>
            <person name="Chen G."/>
            <person name="Cahoon E.B."/>
            <person name="Gedil M."/>
            <person name="Stanke M."/>
            <person name="Haas B.J."/>
            <person name="Wortman J.R."/>
            <person name="Fraser-Liggett C.M."/>
            <person name="Ravel J."/>
            <person name="Rabinowicz P.D."/>
        </authorList>
    </citation>
    <scope>NUCLEOTIDE SEQUENCE [LARGE SCALE GENOMIC DNA]</scope>
    <source>
        <strain evidence="6">cv. Hale</strain>
    </source>
</reference>
<feature type="compositionally biased region" description="Low complexity" evidence="3">
    <location>
        <begin position="49"/>
        <end position="58"/>
    </location>
</feature>
<feature type="compositionally biased region" description="Basic and acidic residues" evidence="3">
    <location>
        <begin position="79"/>
        <end position="102"/>
    </location>
</feature>
<gene>
    <name evidence="5" type="ORF">RCOM_2068300</name>
</gene>
<dbReference type="InterPro" id="IPR029058">
    <property type="entry name" value="AB_hydrolase_fold"/>
</dbReference>
<comment type="similarity">
    <text evidence="1">Belongs to the peptidase S33 family.</text>
</comment>
<dbReference type="InterPro" id="IPR000073">
    <property type="entry name" value="AB_hydrolase_1"/>
</dbReference>
<keyword evidence="6" id="KW-1185">Reference proteome</keyword>
<feature type="region of interest" description="Disordered" evidence="3">
    <location>
        <begin position="1"/>
        <end position="186"/>
    </location>
</feature>
<evidence type="ECO:0000259" key="4">
    <source>
        <dbReference type="Pfam" id="PF00561"/>
    </source>
</evidence>
<dbReference type="Proteomes" id="UP000008311">
    <property type="component" value="Unassembled WGS sequence"/>
</dbReference>
<dbReference type="GO" id="GO:0008233">
    <property type="term" value="F:peptidase activity"/>
    <property type="evidence" value="ECO:0007669"/>
    <property type="project" value="InterPro"/>
</dbReference>
<dbReference type="EMBL" id="EQ987929">
    <property type="protein sequence ID" value="EEF23093.1"/>
    <property type="molecule type" value="Genomic_DNA"/>
</dbReference>
<name>B9TM21_RICCO</name>
<dbReference type="InterPro" id="IPR002410">
    <property type="entry name" value="Peptidase_S33"/>
</dbReference>
<dbReference type="PRINTS" id="PR00793">
    <property type="entry name" value="PROAMNOPTASE"/>
</dbReference>
<dbReference type="PANTHER" id="PTHR43798">
    <property type="entry name" value="MONOACYLGLYCEROL LIPASE"/>
    <property type="match status" value="1"/>
</dbReference>
<protein>
    <submittedName>
        <fullName evidence="5">Valacyclovir hydrolase, putative</fullName>
    </submittedName>
</protein>
<dbReference type="GO" id="GO:0006508">
    <property type="term" value="P:proteolysis"/>
    <property type="evidence" value="ECO:0007669"/>
    <property type="project" value="InterPro"/>
</dbReference>